<protein>
    <submittedName>
        <fullName evidence="1 2">Uncharacterized protein</fullName>
    </submittedName>
</protein>
<dbReference type="Gramene" id="KQJ97342">
    <property type="protein sequence ID" value="KQJ97342"/>
    <property type="gene ID" value="BRADI_3g30165v3"/>
</dbReference>
<gene>
    <name evidence="1" type="ORF">BRADI_3g30165v3</name>
</gene>
<evidence type="ECO:0000313" key="3">
    <source>
        <dbReference type="Proteomes" id="UP000008810"/>
    </source>
</evidence>
<keyword evidence="3" id="KW-1185">Reference proteome</keyword>
<sequence length="56" mass="6104">MAASRAHPRLMAKRVDVLATLPCLSCCTPPARSPCGISGASFQSRLLTHCCDWFRL</sequence>
<reference evidence="1" key="2">
    <citation type="submission" date="2017-06" db="EMBL/GenBank/DDBJ databases">
        <title>WGS assembly of Brachypodium distachyon.</title>
        <authorList>
            <consortium name="The International Brachypodium Initiative"/>
            <person name="Lucas S."/>
            <person name="Harmon-Smith M."/>
            <person name="Lail K."/>
            <person name="Tice H."/>
            <person name="Grimwood J."/>
            <person name="Bruce D."/>
            <person name="Barry K."/>
            <person name="Shu S."/>
            <person name="Lindquist E."/>
            <person name="Wang M."/>
            <person name="Pitluck S."/>
            <person name="Vogel J.P."/>
            <person name="Garvin D.F."/>
            <person name="Mockler T.C."/>
            <person name="Schmutz J."/>
            <person name="Rokhsar D."/>
            <person name="Bevan M.W."/>
        </authorList>
    </citation>
    <scope>NUCLEOTIDE SEQUENCE</scope>
    <source>
        <strain evidence="1">Bd21</strain>
    </source>
</reference>
<dbReference type="AlphaFoldDB" id="A0A0Q3FDS4"/>
<proteinExistence type="predicted"/>
<organism evidence="1">
    <name type="scientific">Brachypodium distachyon</name>
    <name type="common">Purple false brome</name>
    <name type="synonym">Trachynia distachya</name>
    <dbReference type="NCBI Taxonomy" id="15368"/>
    <lineage>
        <taxon>Eukaryota</taxon>
        <taxon>Viridiplantae</taxon>
        <taxon>Streptophyta</taxon>
        <taxon>Embryophyta</taxon>
        <taxon>Tracheophyta</taxon>
        <taxon>Spermatophyta</taxon>
        <taxon>Magnoliopsida</taxon>
        <taxon>Liliopsida</taxon>
        <taxon>Poales</taxon>
        <taxon>Poaceae</taxon>
        <taxon>BOP clade</taxon>
        <taxon>Pooideae</taxon>
        <taxon>Stipodae</taxon>
        <taxon>Brachypodieae</taxon>
        <taxon>Brachypodium</taxon>
    </lineage>
</organism>
<dbReference type="InParanoid" id="A0A0Q3FDS4"/>
<reference evidence="1 2" key="1">
    <citation type="journal article" date="2010" name="Nature">
        <title>Genome sequencing and analysis of the model grass Brachypodium distachyon.</title>
        <authorList>
            <consortium name="International Brachypodium Initiative"/>
        </authorList>
    </citation>
    <scope>NUCLEOTIDE SEQUENCE [LARGE SCALE GENOMIC DNA]</scope>
    <source>
        <strain evidence="1 2">Bd21</strain>
    </source>
</reference>
<reference evidence="2" key="3">
    <citation type="submission" date="2018-08" db="UniProtKB">
        <authorList>
            <consortium name="EnsemblPlants"/>
        </authorList>
    </citation>
    <scope>IDENTIFICATION</scope>
    <source>
        <strain evidence="2">cv. Bd21</strain>
    </source>
</reference>
<dbReference type="EnsemblPlants" id="KQJ97342">
    <property type="protein sequence ID" value="KQJ97342"/>
    <property type="gene ID" value="BRADI_3g30165v3"/>
</dbReference>
<evidence type="ECO:0000313" key="2">
    <source>
        <dbReference type="EnsemblPlants" id="KQJ97342"/>
    </source>
</evidence>
<accession>A0A0Q3FDS4</accession>
<dbReference type="Proteomes" id="UP000008810">
    <property type="component" value="Chromosome 3"/>
</dbReference>
<dbReference type="EMBL" id="CM000882">
    <property type="protein sequence ID" value="KQJ97342.1"/>
    <property type="molecule type" value="Genomic_DNA"/>
</dbReference>
<evidence type="ECO:0000313" key="1">
    <source>
        <dbReference type="EMBL" id="KQJ97342.1"/>
    </source>
</evidence>
<name>A0A0Q3FDS4_BRADI</name>